<comment type="similarity">
    <text evidence="2 4">Belongs to the eukaryotic RPB8 RNA polymerase subunit family.</text>
</comment>
<dbReference type="GO" id="GO:0006351">
    <property type="term" value="P:DNA-templated transcription"/>
    <property type="evidence" value="ECO:0007669"/>
    <property type="project" value="UniProtKB-UniRule"/>
</dbReference>
<name>A0A2R5G8T6_9STRA</name>
<dbReference type="Proteomes" id="UP000241890">
    <property type="component" value="Unassembled WGS sequence"/>
</dbReference>
<keyword evidence="5" id="KW-0804">Transcription</keyword>
<dbReference type="FunCoup" id="A0A2R5G8T6">
    <property type="interactions" value="439"/>
</dbReference>
<evidence type="ECO:0000256" key="3">
    <source>
        <dbReference type="ARBA" id="ARBA00023242"/>
    </source>
</evidence>
<dbReference type="PANTHER" id="PTHR10917">
    <property type="entry name" value="DNA-DIRECTED RNA POLYMERASES I, II, AND III SUBUNIT RPABC3"/>
    <property type="match status" value="1"/>
</dbReference>
<dbReference type="InParanoid" id="A0A2R5G8T6"/>
<accession>A0A2R5G8T6</accession>
<dbReference type="Gene3D" id="2.40.50.140">
    <property type="entry name" value="Nucleic acid-binding proteins"/>
    <property type="match status" value="1"/>
</dbReference>
<evidence type="ECO:0000256" key="4">
    <source>
        <dbReference type="PIRNR" id="PIRNR000779"/>
    </source>
</evidence>
<dbReference type="GO" id="GO:0005666">
    <property type="term" value="C:RNA polymerase III complex"/>
    <property type="evidence" value="ECO:0007669"/>
    <property type="project" value="TreeGrafter"/>
</dbReference>
<evidence type="ECO:0000313" key="6">
    <source>
        <dbReference type="Proteomes" id="UP000241890"/>
    </source>
</evidence>
<dbReference type="InterPro" id="IPR012340">
    <property type="entry name" value="NA-bd_OB-fold"/>
</dbReference>
<sequence>MADDEERSGILFEDTFEVKDVNPKGKSSTQFKNVSRIVARGATFEMDLVVDIQSELFPMAMNERFTLALASTLDMDGKPDDGTYNQSGAPTLLDKFDYGMHGRVFSYEYVGEGEHRVAIYASYGGLLMKLVGDQRKLNTIDLDTRIYCLLKRSSDSD</sequence>
<comment type="caution">
    <text evidence="5">The sequence shown here is derived from an EMBL/GenBank/DDBJ whole genome shotgun (WGS) entry which is preliminary data.</text>
</comment>
<dbReference type="InterPro" id="IPR005570">
    <property type="entry name" value="RPABC3"/>
</dbReference>
<dbReference type="PIRSF" id="PIRSF000779">
    <property type="entry name" value="RNA_pol_Rpb8"/>
    <property type="match status" value="1"/>
</dbReference>
<keyword evidence="6" id="KW-1185">Reference proteome</keyword>
<keyword evidence="3 4" id="KW-0539">Nucleus</keyword>
<dbReference type="GO" id="GO:0005665">
    <property type="term" value="C:RNA polymerase II, core complex"/>
    <property type="evidence" value="ECO:0007669"/>
    <property type="project" value="UniProtKB-UniRule"/>
</dbReference>
<evidence type="ECO:0000313" key="5">
    <source>
        <dbReference type="EMBL" id="GBG27476.1"/>
    </source>
</evidence>
<dbReference type="OrthoDB" id="20018at2759"/>
<comment type="function">
    <text evidence="4">DNA-dependent RNA polymerase catalyzes the transcription of DNA into RNA using the four ribonucleoside triphosphates as substrates. Common component of RNA polymerases I, II and III which synthesize ribosomal RNA precursors, mRNA precursors and many functional non-coding RNAs, and small RNAs, such as 5S rRNA and tRNAs, respectively.</text>
</comment>
<reference evidence="5 6" key="1">
    <citation type="submission" date="2017-12" db="EMBL/GenBank/DDBJ databases">
        <title>Sequencing, de novo assembly and annotation of complete genome of a new Thraustochytrid species, strain FCC1311.</title>
        <authorList>
            <person name="Sedici K."/>
            <person name="Godart F."/>
            <person name="Aiese Cigliano R."/>
            <person name="Sanseverino W."/>
            <person name="Barakat M."/>
            <person name="Ortet P."/>
            <person name="Marechal E."/>
            <person name="Cagnac O."/>
            <person name="Amato A."/>
        </authorList>
    </citation>
    <scope>NUCLEOTIDE SEQUENCE [LARGE SCALE GENOMIC DNA]</scope>
</reference>
<dbReference type="EMBL" id="BEYU01000031">
    <property type="protein sequence ID" value="GBG27476.1"/>
    <property type="molecule type" value="Genomic_DNA"/>
</dbReference>
<dbReference type="GO" id="GO:0003899">
    <property type="term" value="F:DNA-directed RNA polymerase activity"/>
    <property type="evidence" value="ECO:0007669"/>
    <property type="project" value="UniProtKB-UniRule"/>
</dbReference>
<dbReference type="GO" id="GO:0005736">
    <property type="term" value="C:RNA polymerase I complex"/>
    <property type="evidence" value="ECO:0007669"/>
    <property type="project" value="TreeGrafter"/>
</dbReference>
<dbReference type="SMART" id="SM00658">
    <property type="entry name" value="RPOL8c"/>
    <property type="match status" value="1"/>
</dbReference>
<organism evidence="5 6">
    <name type="scientific">Hondaea fermentalgiana</name>
    <dbReference type="NCBI Taxonomy" id="2315210"/>
    <lineage>
        <taxon>Eukaryota</taxon>
        <taxon>Sar</taxon>
        <taxon>Stramenopiles</taxon>
        <taxon>Bigyra</taxon>
        <taxon>Labyrinthulomycetes</taxon>
        <taxon>Thraustochytrida</taxon>
        <taxon>Thraustochytriidae</taxon>
        <taxon>Hondaea</taxon>
    </lineage>
</organism>
<evidence type="ECO:0000256" key="2">
    <source>
        <dbReference type="ARBA" id="ARBA00008912"/>
    </source>
</evidence>
<dbReference type="Pfam" id="PF03870">
    <property type="entry name" value="RNA_pol_Rpb8"/>
    <property type="match status" value="1"/>
</dbReference>
<dbReference type="AlphaFoldDB" id="A0A2R5G8T6"/>
<dbReference type="PANTHER" id="PTHR10917:SF0">
    <property type="entry name" value="DNA-DIRECTED RNA POLYMERASES I, II, AND III SUBUNIT RPABC3"/>
    <property type="match status" value="1"/>
</dbReference>
<dbReference type="SUPFAM" id="SSF50249">
    <property type="entry name" value="Nucleic acid-binding proteins"/>
    <property type="match status" value="1"/>
</dbReference>
<comment type="subcellular location">
    <subcellularLocation>
        <location evidence="1">Nucleus</location>
    </subcellularLocation>
</comment>
<protein>
    <recommendedName>
        <fullName evidence="4">DNA-directed RNA polymerases I, II, and III subunit RPABC3</fullName>
    </recommendedName>
</protein>
<proteinExistence type="inferred from homology"/>
<evidence type="ECO:0000256" key="1">
    <source>
        <dbReference type="ARBA" id="ARBA00004123"/>
    </source>
</evidence>
<gene>
    <name evidence="5" type="ORF">FCC1311_036982</name>
</gene>
<keyword evidence="5" id="KW-0240">DNA-directed RNA polymerase</keyword>